<dbReference type="VEuPathDB" id="TrichDB:TRFO_07403"/>
<dbReference type="InterPro" id="IPR032193">
    <property type="entry name" value="CNOT1_TTP_bind"/>
</dbReference>
<dbReference type="OrthoDB" id="1933107at2759"/>
<dbReference type="GO" id="GO:0017148">
    <property type="term" value="P:negative regulation of translation"/>
    <property type="evidence" value="ECO:0007669"/>
    <property type="project" value="InterPro"/>
</dbReference>
<gene>
    <name evidence="5" type="ORF">TRFO_07403</name>
</gene>
<dbReference type="PANTHER" id="PTHR13162:SF8">
    <property type="entry name" value="CCR4-NOT TRANSCRIPTION COMPLEX SUBUNIT 1"/>
    <property type="match status" value="1"/>
</dbReference>
<evidence type="ECO:0000259" key="1">
    <source>
        <dbReference type="Pfam" id="PF04054"/>
    </source>
</evidence>
<dbReference type="RefSeq" id="XP_068354969.1">
    <property type="nucleotide sequence ID" value="XM_068493659.1"/>
</dbReference>
<dbReference type="EMBL" id="MLAK01000893">
    <property type="protein sequence ID" value="OHT01833.1"/>
    <property type="molecule type" value="Genomic_DNA"/>
</dbReference>
<accession>A0A1J4JRT2</accession>
<evidence type="ECO:0000313" key="5">
    <source>
        <dbReference type="EMBL" id="OHT01833.1"/>
    </source>
</evidence>
<dbReference type="Pfam" id="PF16415">
    <property type="entry name" value="CNOT1_CAF1_bind"/>
    <property type="match status" value="1"/>
</dbReference>
<dbReference type="InterPro" id="IPR032191">
    <property type="entry name" value="CNOT1_CAF1_bind"/>
</dbReference>
<dbReference type="InterPro" id="IPR032194">
    <property type="entry name" value="CNOT1_HEAT"/>
</dbReference>
<dbReference type="InterPro" id="IPR007196">
    <property type="entry name" value="CCR4-Not_Not1_C"/>
</dbReference>
<dbReference type="Pfam" id="PF16417">
    <property type="entry name" value="CNOT1_TTP_bind"/>
    <property type="match status" value="1"/>
</dbReference>
<evidence type="ECO:0000259" key="3">
    <source>
        <dbReference type="Pfam" id="PF16417"/>
    </source>
</evidence>
<comment type="caution">
    <text evidence="5">The sequence shown here is derived from an EMBL/GenBank/DDBJ whole genome shotgun (WGS) entry which is preliminary data.</text>
</comment>
<dbReference type="GeneID" id="94828363"/>
<organism evidence="5 6">
    <name type="scientific">Tritrichomonas foetus</name>
    <dbReference type="NCBI Taxonomy" id="1144522"/>
    <lineage>
        <taxon>Eukaryota</taxon>
        <taxon>Metamonada</taxon>
        <taxon>Parabasalia</taxon>
        <taxon>Tritrichomonadida</taxon>
        <taxon>Tritrichomonadidae</taxon>
        <taxon>Tritrichomonas</taxon>
    </lineage>
</organism>
<dbReference type="InterPro" id="IPR040398">
    <property type="entry name" value="Not1"/>
</dbReference>
<evidence type="ECO:0000259" key="4">
    <source>
        <dbReference type="Pfam" id="PF16418"/>
    </source>
</evidence>
<reference evidence="5" key="1">
    <citation type="submission" date="2016-10" db="EMBL/GenBank/DDBJ databases">
        <authorList>
            <person name="Benchimol M."/>
            <person name="Almeida L.G."/>
            <person name="Vasconcelos A.T."/>
            <person name="Perreira-Neves A."/>
            <person name="Rosa I.A."/>
            <person name="Tasca T."/>
            <person name="Bogo M.R."/>
            <person name="de Souza W."/>
        </authorList>
    </citation>
    <scope>NUCLEOTIDE SEQUENCE [LARGE SCALE GENOMIC DNA]</scope>
    <source>
        <strain evidence="5">K</strain>
    </source>
</reference>
<keyword evidence="6" id="KW-1185">Reference proteome</keyword>
<dbReference type="Gene3D" id="1.25.40.180">
    <property type="match status" value="1"/>
</dbReference>
<feature type="domain" description="CCR4-NOT transcription complex subunit 1 TTP binding" evidence="3">
    <location>
        <begin position="581"/>
        <end position="681"/>
    </location>
</feature>
<dbReference type="GO" id="GO:0000932">
    <property type="term" value="C:P-body"/>
    <property type="evidence" value="ECO:0007669"/>
    <property type="project" value="TreeGrafter"/>
</dbReference>
<feature type="domain" description="CCR4-Not complex component Not1 C-terminal" evidence="1">
    <location>
        <begin position="1439"/>
        <end position="1555"/>
    </location>
</feature>
<evidence type="ECO:0000313" key="6">
    <source>
        <dbReference type="Proteomes" id="UP000179807"/>
    </source>
</evidence>
<dbReference type="GO" id="GO:0030015">
    <property type="term" value="C:CCR4-NOT core complex"/>
    <property type="evidence" value="ECO:0007669"/>
    <property type="project" value="InterPro"/>
</dbReference>
<feature type="domain" description="CCR4-NOT transcription complex subunit 1 CAF1-binding" evidence="2">
    <location>
        <begin position="746"/>
        <end position="882"/>
    </location>
</feature>
<name>A0A1J4JRT2_9EUKA</name>
<dbReference type="Pfam" id="PF04054">
    <property type="entry name" value="Not1"/>
    <property type="match status" value="1"/>
</dbReference>
<dbReference type="Pfam" id="PF16418">
    <property type="entry name" value="CNOT1_HEAT"/>
    <property type="match status" value="1"/>
</dbReference>
<dbReference type="Proteomes" id="UP000179807">
    <property type="component" value="Unassembled WGS sequence"/>
</dbReference>
<dbReference type="GO" id="GO:0060090">
    <property type="term" value="F:molecular adaptor activity"/>
    <property type="evidence" value="ECO:0007669"/>
    <property type="project" value="TreeGrafter"/>
</dbReference>
<sequence length="1753" mass="201054">MFRISTSNANPFSSQSVGDGFINYIKTHDKPTPALESAIDFVTSTIFLSSFGSGQVIDLVNNLITDYQRHMYSLERIITSLMTSPLFPRISDLITKLPDELAQKIGTVSLNSEPIPGIFPLDNFDDFKGEFESTTEMFDKLAFTLPIVSLSDVFNEKAKDIIDNAQSFSQFLDQFQPFSVSDIADFISNLVSPSSPFFERDSANDRNILSLLRPFKNQSKISVDELISAFDRESFLVHSPTSFQLFITCIKDVTNTRNIPVSPFLGRWEHPLTQLNFLTNIVSTNPIQVNFPKPASIQRLSPVITGDFKNEIWRCPDFLETLSYLYDYNEKGVEQILKDSIEKGPALLLLVIAQNPKISRFATYLTRLLLRSQIQYMAGFAALWAADENFLIELFTALYEEQHTLLGRFLDVIDDLAVFDTFTQKCSLKMSILLNITAFFRRGFNFQAALNKMYSDNKETLDICFNIVENPAEYGFMIDHSERNISKDEVATADLVFFRFVNDIYPSLDNSLQQRVNALFDKCISRSSDLTRFTFIWRKKKEPPQSPKSPTPAKESDCIELATSTDSRSISRYALVVNSLLSDFPKDKSTAQTNGRTLGKLLAKDLLNHQSTTQALKIIDQGLQLRDTSSGFAFAIAALEELKDNFDLFLPFTRHIVSQKQFQRVAPTIHKAALDSINQEELPIKYECEPKRKLVMPPCLERFIYIKVPTDRMIHETLSLRNRSNWDILSLYYLKMEALAGITGDFADNCIEAAIYLIYEMLNDEPNCRTTKTRCTLTRIGRWLGFVTLNKSRPIYHRLLNIPELLLFGYTNSLLCTVLPLVNSIFENASPIFKPPNPWTVSILSILGGIARIPYLINSLYSLITNIYAHFNVTLADIEPYPLRRLKIESVSTSDFFYPPFDFTSSLSLVSAEKLLNGDMVSLLHVVHQHFILTEPMEPMRSVFVREVGFFIYTKVSSIANTASTTAFDLVLKDFARCRDQEAVKRHSKGLLHQFTNALSMMAVSLITDPCDPTTDYIHRTAIRMNTRWIDLVLRQLSYALGNQLLEKKLEPINKIRTEGYWDVKSFPPSIAQKVPLALWPTEITPSSYTRQIDPNSIVPTGIYECYNVDPDIKRSYGGFMVDPLHICATDIYPNELPINNQITSYILSCFVVDPKTGQVTSIRKNRQTFQMPPPISIVASIVYCFPPNSPPNVVQFGVELVNQYFMNFPMKENIQPQIHNLLWRAMPDLTVFAQMVSVGIVAPSFVETLAMNFVDQPVNRNCDFFPLVKVALELLQNKQLYPHSLERLMSFLCTNQSINHELCAPLIRTWQTYQRYEARSTIPKLRHDVLERFFNTFEQSIKNGAQSVQDFLITNQKYFMDNCFWDELITTSFPDGKTKLLKVLFAMINFTTNDPNHTVLQKFLCGIFNTTTNKKISLDYFASVMSSVIIQLRSLIGIAKMFGGFLNDTHPVHYPQFIGAWLYIFPLIIQPLLLGDEQIYAPTSGLIVSMLLILTKFPKDWGNYQKYRKCYKTILRIMLLIVHDCPKFVCGYYFDYVTTIPLHFRKLRNIILSCRVCNDNAIVPIYSKFMTCRCQPYDRILSAGFAPNEIIIEAINEWNKVGPFSLPEIGKFLLYAFEVTVRPDPDENILKYPLWSIIRYILICANSVRNAITVVECLFDHSRYNSRATRFFTSCLFTIFTTLELNWDSITIQDIVFAVMMQRSYKMQPVPYGIRLLRDKLETIEEFQRLYRIFTHENENQTVSTNIQREDQ</sequence>
<dbReference type="PANTHER" id="PTHR13162">
    <property type="entry name" value="CCR4-NOT TRANSCRIPTION COMPLEX"/>
    <property type="match status" value="1"/>
</dbReference>
<evidence type="ECO:0000259" key="2">
    <source>
        <dbReference type="Pfam" id="PF16415"/>
    </source>
</evidence>
<dbReference type="InterPro" id="IPR038535">
    <property type="entry name" value="CNOT1_TTP_bind_sf"/>
</dbReference>
<proteinExistence type="predicted"/>
<dbReference type="Gene3D" id="1.25.40.790">
    <property type="match status" value="1"/>
</dbReference>
<dbReference type="Gene3D" id="1.25.40.840">
    <property type="entry name" value="CCR4-NOT transcription complex subunit 1 TTP binding domain"/>
    <property type="match status" value="1"/>
</dbReference>
<dbReference type="GO" id="GO:0000288">
    <property type="term" value="P:nuclear-transcribed mRNA catabolic process, deadenylation-dependent decay"/>
    <property type="evidence" value="ECO:0007669"/>
    <property type="project" value="TreeGrafter"/>
</dbReference>
<feature type="domain" description="CCR4-NOT transcription complex subunit 1 HEAT repeat" evidence="4">
    <location>
        <begin position="369"/>
        <end position="470"/>
    </location>
</feature>
<protein>
    <submittedName>
        <fullName evidence="5">Uncharacterized protein</fullName>
    </submittedName>
</protein>